<reference evidence="1 2" key="1">
    <citation type="submission" date="2024-02" db="EMBL/GenBank/DDBJ databases">
        <authorList>
            <person name="Daric V."/>
            <person name="Darras S."/>
        </authorList>
    </citation>
    <scope>NUCLEOTIDE SEQUENCE [LARGE SCALE GENOMIC DNA]</scope>
</reference>
<dbReference type="EMBL" id="CAWYQH010000103">
    <property type="protein sequence ID" value="CAK8686939.1"/>
    <property type="molecule type" value="Genomic_DNA"/>
</dbReference>
<gene>
    <name evidence="1" type="ORF">CVLEPA_LOCUS18975</name>
</gene>
<name>A0ABP0G8J0_CLALP</name>
<evidence type="ECO:0000313" key="1">
    <source>
        <dbReference type="EMBL" id="CAK8686939.1"/>
    </source>
</evidence>
<organism evidence="1 2">
    <name type="scientific">Clavelina lepadiformis</name>
    <name type="common">Light-bulb sea squirt</name>
    <name type="synonym">Ascidia lepadiformis</name>
    <dbReference type="NCBI Taxonomy" id="159417"/>
    <lineage>
        <taxon>Eukaryota</taxon>
        <taxon>Metazoa</taxon>
        <taxon>Chordata</taxon>
        <taxon>Tunicata</taxon>
        <taxon>Ascidiacea</taxon>
        <taxon>Aplousobranchia</taxon>
        <taxon>Clavelinidae</taxon>
        <taxon>Clavelina</taxon>
    </lineage>
</organism>
<dbReference type="Proteomes" id="UP001642483">
    <property type="component" value="Unassembled WGS sequence"/>
</dbReference>
<keyword evidence="2" id="KW-1185">Reference proteome</keyword>
<proteinExistence type="predicted"/>
<accession>A0ABP0G8J0</accession>
<sequence>MNVYKHGAKSLLPTYQGHVNRKRFTGYLSSVHLVLWRLTCHYISSDHESRLLAAGCYYKNHMNWTTA</sequence>
<comment type="caution">
    <text evidence="1">The sequence shown here is derived from an EMBL/GenBank/DDBJ whole genome shotgun (WGS) entry which is preliminary data.</text>
</comment>
<protein>
    <submittedName>
        <fullName evidence="1">Uncharacterized protein</fullName>
    </submittedName>
</protein>
<evidence type="ECO:0000313" key="2">
    <source>
        <dbReference type="Proteomes" id="UP001642483"/>
    </source>
</evidence>